<keyword evidence="1" id="KW-0805">Transcription regulation</keyword>
<dbReference type="SMART" id="SM00100">
    <property type="entry name" value="cNMP"/>
    <property type="match status" value="1"/>
</dbReference>
<dbReference type="InterPro" id="IPR018490">
    <property type="entry name" value="cNMP-bd_dom_sf"/>
</dbReference>
<dbReference type="SMART" id="SM00419">
    <property type="entry name" value="HTH_CRP"/>
    <property type="match status" value="1"/>
</dbReference>
<evidence type="ECO:0000259" key="4">
    <source>
        <dbReference type="PROSITE" id="PS50042"/>
    </source>
</evidence>
<dbReference type="PROSITE" id="PS51063">
    <property type="entry name" value="HTH_CRP_2"/>
    <property type="match status" value="1"/>
</dbReference>
<dbReference type="GO" id="GO:0003677">
    <property type="term" value="F:DNA binding"/>
    <property type="evidence" value="ECO:0007669"/>
    <property type="project" value="UniProtKB-KW"/>
</dbReference>
<dbReference type="Gene3D" id="2.60.120.10">
    <property type="entry name" value="Jelly Rolls"/>
    <property type="match status" value="1"/>
</dbReference>
<name>A0A5P8NZ77_9BACT</name>
<dbReference type="InterPro" id="IPR014710">
    <property type="entry name" value="RmlC-like_jellyroll"/>
</dbReference>
<dbReference type="Gene3D" id="1.10.10.10">
    <property type="entry name" value="Winged helix-like DNA-binding domain superfamily/Winged helix DNA-binding domain"/>
    <property type="match status" value="1"/>
</dbReference>
<evidence type="ECO:0000259" key="5">
    <source>
        <dbReference type="PROSITE" id="PS51063"/>
    </source>
</evidence>
<dbReference type="InterPro" id="IPR036390">
    <property type="entry name" value="WH_DNA-bd_sf"/>
</dbReference>
<organism evidence="6 7">
    <name type="scientific">Sulfurimonas lithotrophica</name>
    <dbReference type="NCBI Taxonomy" id="2590022"/>
    <lineage>
        <taxon>Bacteria</taxon>
        <taxon>Pseudomonadati</taxon>
        <taxon>Campylobacterota</taxon>
        <taxon>Epsilonproteobacteria</taxon>
        <taxon>Campylobacterales</taxon>
        <taxon>Sulfurimonadaceae</taxon>
        <taxon>Sulfurimonas</taxon>
    </lineage>
</organism>
<dbReference type="PROSITE" id="PS50042">
    <property type="entry name" value="CNMP_BINDING_3"/>
    <property type="match status" value="1"/>
</dbReference>
<feature type="domain" description="HTH crp-type" evidence="5">
    <location>
        <begin position="139"/>
        <end position="210"/>
    </location>
</feature>
<reference evidence="6 7" key="1">
    <citation type="submission" date="2019-09" db="EMBL/GenBank/DDBJ databases">
        <title>Sulfurimonas gotlandica sp. nov., a chemoautotrophic and psychrotolerant epsilonproteobacterium isolated from a pelagic redoxcline, and an emended description of the genus Sulfurimonas.</title>
        <authorList>
            <person name="Wang S."/>
            <person name="Jiang L."/>
            <person name="Shao S."/>
        </authorList>
    </citation>
    <scope>NUCLEOTIDE SEQUENCE [LARGE SCALE GENOMIC DNA]</scope>
    <source>
        <strain evidence="6 7">GYSZ_1</strain>
    </source>
</reference>
<evidence type="ECO:0000313" key="7">
    <source>
        <dbReference type="Proteomes" id="UP000326944"/>
    </source>
</evidence>
<evidence type="ECO:0000256" key="3">
    <source>
        <dbReference type="ARBA" id="ARBA00023163"/>
    </source>
</evidence>
<dbReference type="KEGG" id="sulg:FJR48_02920"/>
<dbReference type="InterPro" id="IPR036388">
    <property type="entry name" value="WH-like_DNA-bd_sf"/>
</dbReference>
<evidence type="ECO:0000313" key="6">
    <source>
        <dbReference type="EMBL" id="QFR48726.1"/>
    </source>
</evidence>
<accession>A0A5P8NZ77</accession>
<dbReference type="OrthoDB" id="5338728at2"/>
<keyword evidence="3" id="KW-0804">Transcription</keyword>
<dbReference type="RefSeq" id="WP_152306669.1">
    <property type="nucleotide sequence ID" value="NZ_CP043617.1"/>
</dbReference>
<keyword evidence="2" id="KW-0238">DNA-binding</keyword>
<dbReference type="SUPFAM" id="SSF51206">
    <property type="entry name" value="cAMP-binding domain-like"/>
    <property type="match status" value="1"/>
</dbReference>
<feature type="domain" description="Cyclic nucleotide-binding" evidence="4">
    <location>
        <begin position="12"/>
        <end position="134"/>
    </location>
</feature>
<protein>
    <submittedName>
        <fullName evidence="6">Crp/Fnr family transcriptional regulator</fullName>
    </submittedName>
</protein>
<sequence length="220" mass="25546">MSIKEIVKSLSFFSSLNDEDVEKICTISTLHKYTTGYVLHYENQDKDSIEFLVSGLAKAYKIDKHKNEIFLYHLSNDSLLSDINNISSDTLTSFSNLEMAEDSVVLKIDYTEFKQQFLNSRILCSELMNEIIKRSEYMQNIFNREFIFDAVTKVAKMIDDDLDMFNKIKRHDISLILNIQPATLSRVLSRLKRNNIISIEHGKIGIIDKEELKAIYEEVL</sequence>
<gene>
    <name evidence="6" type="ORF">FJR48_02920</name>
</gene>
<dbReference type="Proteomes" id="UP000326944">
    <property type="component" value="Chromosome"/>
</dbReference>
<proteinExistence type="predicted"/>
<evidence type="ECO:0000256" key="2">
    <source>
        <dbReference type="ARBA" id="ARBA00023125"/>
    </source>
</evidence>
<evidence type="ECO:0000256" key="1">
    <source>
        <dbReference type="ARBA" id="ARBA00023015"/>
    </source>
</evidence>
<keyword evidence="7" id="KW-1185">Reference proteome</keyword>
<dbReference type="InterPro" id="IPR012318">
    <property type="entry name" value="HTH_CRP"/>
</dbReference>
<dbReference type="Pfam" id="PF13545">
    <property type="entry name" value="HTH_Crp_2"/>
    <property type="match status" value="1"/>
</dbReference>
<dbReference type="SUPFAM" id="SSF46785">
    <property type="entry name" value="Winged helix' DNA-binding domain"/>
    <property type="match status" value="1"/>
</dbReference>
<dbReference type="AlphaFoldDB" id="A0A5P8NZ77"/>
<dbReference type="InterPro" id="IPR000595">
    <property type="entry name" value="cNMP-bd_dom"/>
</dbReference>
<dbReference type="EMBL" id="CP043617">
    <property type="protein sequence ID" value="QFR48726.1"/>
    <property type="molecule type" value="Genomic_DNA"/>
</dbReference>
<dbReference type="GO" id="GO:0006355">
    <property type="term" value="P:regulation of DNA-templated transcription"/>
    <property type="evidence" value="ECO:0007669"/>
    <property type="project" value="InterPro"/>
</dbReference>